<dbReference type="Proteomes" id="UP000235728">
    <property type="component" value="Unassembled WGS sequence"/>
</dbReference>
<reference evidence="3 4" key="1">
    <citation type="journal article" date="2016" name="Appl. Microbiol. Biotechnol.">
        <title>Characterization of T-DNA insertion mutants with decreased virulence in the entomopathogenic fungus Beauveria bassiana JEF-007.</title>
        <authorList>
            <person name="Kim S."/>
            <person name="Lee S.J."/>
            <person name="Nai Y.S."/>
            <person name="Yu J.S."/>
            <person name="Lee M.R."/>
            <person name="Yang Y.T."/>
            <person name="Kim J.S."/>
        </authorList>
    </citation>
    <scope>NUCLEOTIDE SEQUENCE [LARGE SCALE GENOMIC DNA]</scope>
    <source>
        <strain evidence="3 4">JEF-007</strain>
    </source>
</reference>
<evidence type="ECO:0000313" key="3">
    <source>
        <dbReference type="EMBL" id="PMB67365.1"/>
    </source>
</evidence>
<keyword evidence="2" id="KW-0812">Transmembrane</keyword>
<proteinExistence type="predicted"/>
<keyword evidence="2" id="KW-0472">Membrane</keyword>
<name>A0A2N6NJA7_BEABA</name>
<evidence type="ECO:0000313" key="4">
    <source>
        <dbReference type="Proteomes" id="UP000235728"/>
    </source>
</evidence>
<dbReference type="AlphaFoldDB" id="A0A2N6NJA7"/>
<comment type="caution">
    <text evidence="3">The sequence shown here is derived from an EMBL/GenBank/DDBJ whole genome shotgun (WGS) entry which is preliminary data.</text>
</comment>
<dbReference type="EMBL" id="MRVG01000007">
    <property type="protein sequence ID" value="PMB67365.1"/>
    <property type="molecule type" value="Genomic_DNA"/>
</dbReference>
<evidence type="ECO:0000256" key="1">
    <source>
        <dbReference type="SAM" id="MobiDB-lite"/>
    </source>
</evidence>
<sequence length="184" mass="20692">MEDDTTFFPLEIFPFGHGTDFGYNAYNDFDADGPGEFVTAFGYLTALMVDMTSESDAAKIALFVILSTSLLCIIGFCLYLLISYLWRKWKIYWQGNRTHLNGLQKFRNLWPQQSTADTNLPSSDGHSSPEQSRRLHWRAKVWEKLSERRAGTSGSGSGVLQDSVLEPPTPAATTDSPRYVGYMV</sequence>
<gene>
    <name evidence="3" type="ORF">BM221_007030</name>
</gene>
<keyword evidence="2" id="KW-1133">Transmembrane helix</keyword>
<evidence type="ECO:0000256" key="2">
    <source>
        <dbReference type="SAM" id="Phobius"/>
    </source>
</evidence>
<feature type="region of interest" description="Disordered" evidence="1">
    <location>
        <begin position="147"/>
        <end position="177"/>
    </location>
</feature>
<protein>
    <submittedName>
        <fullName evidence="3">Uncharacterized protein</fullName>
    </submittedName>
</protein>
<accession>A0A2N6NJA7</accession>
<organism evidence="3 4">
    <name type="scientific">Beauveria bassiana</name>
    <name type="common">White muscardine disease fungus</name>
    <name type="synonym">Tritirachium shiotae</name>
    <dbReference type="NCBI Taxonomy" id="176275"/>
    <lineage>
        <taxon>Eukaryota</taxon>
        <taxon>Fungi</taxon>
        <taxon>Dikarya</taxon>
        <taxon>Ascomycota</taxon>
        <taxon>Pezizomycotina</taxon>
        <taxon>Sordariomycetes</taxon>
        <taxon>Hypocreomycetidae</taxon>
        <taxon>Hypocreales</taxon>
        <taxon>Cordycipitaceae</taxon>
        <taxon>Beauveria</taxon>
    </lineage>
</organism>
<feature type="transmembrane region" description="Helical" evidence="2">
    <location>
        <begin position="60"/>
        <end position="82"/>
    </location>
</feature>